<organism evidence="5 6">
    <name type="scientific">Aromia moschata</name>
    <dbReference type="NCBI Taxonomy" id="1265417"/>
    <lineage>
        <taxon>Eukaryota</taxon>
        <taxon>Metazoa</taxon>
        <taxon>Ecdysozoa</taxon>
        <taxon>Arthropoda</taxon>
        <taxon>Hexapoda</taxon>
        <taxon>Insecta</taxon>
        <taxon>Pterygota</taxon>
        <taxon>Neoptera</taxon>
        <taxon>Endopterygota</taxon>
        <taxon>Coleoptera</taxon>
        <taxon>Polyphaga</taxon>
        <taxon>Cucujiformia</taxon>
        <taxon>Chrysomeloidea</taxon>
        <taxon>Cerambycidae</taxon>
        <taxon>Cerambycinae</taxon>
        <taxon>Callichromatini</taxon>
        <taxon>Aromia</taxon>
    </lineage>
</organism>
<feature type="compositionally biased region" description="Polar residues" evidence="2">
    <location>
        <begin position="515"/>
        <end position="526"/>
    </location>
</feature>
<dbReference type="InterPro" id="IPR054552">
    <property type="entry name" value="SPT2_N"/>
</dbReference>
<proteinExistence type="predicted"/>
<dbReference type="InterPro" id="IPR029006">
    <property type="entry name" value="ADF-H/Gelsolin-like_dom_sf"/>
</dbReference>
<feature type="domain" description="SPT2 homolog N-terminal" evidence="4">
    <location>
        <begin position="155"/>
        <end position="227"/>
    </location>
</feature>
<dbReference type="EMBL" id="JAPWTK010000331">
    <property type="protein sequence ID" value="KAJ8942374.1"/>
    <property type="molecule type" value="Genomic_DNA"/>
</dbReference>
<accession>A0AAV8XX84</accession>
<reference evidence="5" key="1">
    <citation type="journal article" date="2023" name="Insect Mol. Biol.">
        <title>Genome sequencing provides insights into the evolution of gene families encoding plant cell wall-degrading enzymes in longhorned beetles.</title>
        <authorList>
            <person name="Shin N.R."/>
            <person name="Okamura Y."/>
            <person name="Kirsch R."/>
            <person name="Pauchet Y."/>
        </authorList>
    </citation>
    <scope>NUCLEOTIDE SEQUENCE</scope>
    <source>
        <strain evidence="5">AMC_N1</strain>
    </source>
</reference>
<feature type="region of interest" description="Disordered" evidence="2">
    <location>
        <begin position="350"/>
        <end position="651"/>
    </location>
</feature>
<feature type="compositionally biased region" description="Basic and acidic residues" evidence="2">
    <location>
        <begin position="479"/>
        <end position="493"/>
    </location>
</feature>
<feature type="coiled-coil region" evidence="1">
    <location>
        <begin position="173"/>
        <end position="215"/>
    </location>
</feature>
<name>A0AAV8XX84_9CUCU</name>
<dbReference type="AlphaFoldDB" id="A0AAV8XX84"/>
<comment type="caution">
    <text evidence="5">The sequence shown here is derived from an EMBL/GenBank/DDBJ whole genome shotgun (WGS) entry which is preliminary data.</text>
</comment>
<feature type="compositionally biased region" description="Basic and acidic residues" evidence="2">
    <location>
        <begin position="299"/>
        <end position="316"/>
    </location>
</feature>
<feature type="compositionally biased region" description="Basic residues" evidence="2">
    <location>
        <begin position="317"/>
        <end position="326"/>
    </location>
</feature>
<feature type="transmembrane region" description="Helical" evidence="3">
    <location>
        <begin position="26"/>
        <end position="43"/>
    </location>
</feature>
<evidence type="ECO:0000313" key="6">
    <source>
        <dbReference type="Proteomes" id="UP001162162"/>
    </source>
</evidence>
<gene>
    <name evidence="5" type="ORF">NQ318_000354</name>
</gene>
<feature type="compositionally biased region" description="Low complexity" evidence="2">
    <location>
        <begin position="495"/>
        <end position="514"/>
    </location>
</feature>
<sequence>MVRGELENEIHLYEIPCFKNNLRSRAVFVLLAPTTSTIFYWYGMSVPVEYQQLVKKVLNINGYENEWTNFEIVDVKEGKDDNFLKLLNEDCDNYVSTPNTLFLLDNDKEIWLWQGLITEETNLEQFNTELQLAKRTTTQYALEKEKARGFAVPIKHVRYYSTKFEPPKKEKKARELSVNVKKFLEKKEAEERKKAKEAQKKKEELLALRAQDKKATRRVNVMLKRTKSANQSVIQDAVDNDNTAVTLAGPMQPDEDDYGYVSQEASAFYNKMMEKYSKMPDEPKFNLAKKRVSTNLSNTKDRVKAALEKEREEAMQPHRRKRKHKEHKEEEGDEDGIKLLKIAEKKQFEPIVIEKKEKEEEKLLTKKQRKEIEKEREYLQRREARREAEAKGLPVPEKSLGNNRIPKVGERPPKPVSAEKGERAPKVMEQKQIRPTTDDRIPKLNSSYPSAKPSLTKPSPSTSSSNREPPHKSSSMSSDRSEKFRLPNKDNIKLSKNSTQSSSSSSTVKPSNNQENIRQSVSSISNAKDGKPRPLLNGKPRDFPPKDLKPKKFPPEDMRLKKPVPNGIPAKKMPPPDMKLKKPTPLDQRPKQFPPRDLKPKQFPPADVRRKPFPPKDMKRPPIGKKRQILDDDSEYDSEMDDFIDDDEPEDDYSRYISEILATINQDTGT</sequence>
<dbReference type="Proteomes" id="UP001162162">
    <property type="component" value="Unassembled WGS sequence"/>
</dbReference>
<feature type="compositionally biased region" description="Basic and acidic residues" evidence="2">
    <location>
        <begin position="350"/>
        <end position="390"/>
    </location>
</feature>
<protein>
    <recommendedName>
        <fullName evidence="4">SPT2 homolog N-terminal domain-containing protein</fullName>
    </recommendedName>
</protein>
<evidence type="ECO:0000259" key="4">
    <source>
        <dbReference type="Pfam" id="PF22878"/>
    </source>
</evidence>
<dbReference type="Pfam" id="PF22878">
    <property type="entry name" value="SPT2_N"/>
    <property type="match status" value="1"/>
</dbReference>
<feature type="compositionally biased region" description="Low complexity" evidence="2">
    <location>
        <begin position="449"/>
        <end position="465"/>
    </location>
</feature>
<feature type="compositionally biased region" description="Basic and acidic residues" evidence="2">
    <location>
        <begin position="588"/>
        <end position="600"/>
    </location>
</feature>
<keyword evidence="1" id="KW-0175">Coiled coil</keyword>
<evidence type="ECO:0000313" key="5">
    <source>
        <dbReference type="EMBL" id="KAJ8942374.1"/>
    </source>
</evidence>
<feature type="compositionally biased region" description="Acidic residues" evidence="2">
    <location>
        <begin position="631"/>
        <end position="651"/>
    </location>
</feature>
<keyword evidence="6" id="KW-1185">Reference proteome</keyword>
<dbReference type="SUPFAM" id="SSF55753">
    <property type="entry name" value="Actin depolymerizing proteins"/>
    <property type="match status" value="1"/>
</dbReference>
<feature type="compositionally biased region" description="Basic and acidic residues" evidence="2">
    <location>
        <begin position="607"/>
        <end position="620"/>
    </location>
</feature>
<keyword evidence="3" id="KW-0812">Transmembrane</keyword>
<keyword evidence="3" id="KW-1133">Transmembrane helix</keyword>
<evidence type="ECO:0000256" key="3">
    <source>
        <dbReference type="SAM" id="Phobius"/>
    </source>
</evidence>
<feature type="compositionally biased region" description="Basic and acidic residues" evidence="2">
    <location>
        <begin position="407"/>
        <end position="442"/>
    </location>
</feature>
<feature type="compositionally biased region" description="Basic and acidic residues" evidence="2">
    <location>
        <begin position="327"/>
        <end position="337"/>
    </location>
</feature>
<keyword evidence="3" id="KW-0472">Membrane</keyword>
<dbReference type="Gene3D" id="3.40.20.10">
    <property type="entry name" value="Severin"/>
    <property type="match status" value="1"/>
</dbReference>
<feature type="compositionally biased region" description="Basic and acidic residues" evidence="2">
    <location>
        <begin position="539"/>
        <end position="560"/>
    </location>
</feature>
<evidence type="ECO:0000256" key="2">
    <source>
        <dbReference type="SAM" id="MobiDB-lite"/>
    </source>
</evidence>
<evidence type="ECO:0000256" key="1">
    <source>
        <dbReference type="SAM" id="Coils"/>
    </source>
</evidence>
<feature type="region of interest" description="Disordered" evidence="2">
    <location>
        <begin position="289"/>
        <end position="337"/>
    </location>
</feature>